<dbReference type="NCBIfam" id="TIGR01411">
    <property type="entry name" value="tatAE"/>
    <property type="match status" value="1"/>
</dbReference>
<evidence type="ECO:0000256" key="3">
    <source>
        <dbReference type="ARBA" id="ARBA00022475"/>
    </source>
</evidence>
<keyword evidence="12" id="KW-1185">Reference proteome</keyword>
<dbReference type="AlphaFoldDB" id="A1HS01"/>
<keyword evidence="4 9" id="KW-0812">Transmembrane</keyword>
<reference evidence="11 12" key="1">
    <citation type="submission" date="2007-01" db="EMBL/GenBank/DDBJ databases">
        <title>Annotation of the draft genome assembly of Thermosinus carboxydivorans Nor1.</title>
        <authorList>
            <consortium name="US DOE Joint Genome Institute (JGI-ORNL)"/>
            <person name="Larimer F."/>
            <person name="Land M."/>
            <person name="Hauser L."/>
        </authorList>
    </citation>
    <scope>NUCLEOTIDE SEQUENCE [LARGE SCALE GENOMIC DNA]</scope>
    <source>
        <strain evidence="11 12">Nor1</strain>
    </source>
</reference>
<evidence type="ECO:0000256" key="2">
    <source>
        <dbReference type="ARBA" id="ARBA00022448"/>
    </source>
</evidence>
<dbReference type="InterPro" id="IPR003369">
    <property type="entry name" value="TatA/B/E"/>
</dbReference>
<dbReference type="Pfam" id="PF02416">
    <property type="entry name" value="TatA_B_E"/>
    <property type="match status" value="1"/>
</dbReference>
<evidence type="ECO:0000256" key="1">
    <source>
        <dbReference type="ARBA" id="ARBA00004162"/>
    </source>
</evidence>
<dbReference type="PANTHER" id="PTHR42982">
    <property type="entry name" value="SEC-INDEPENDENT PROTEIN TRANSLOCASE PROTEIN TATA"/>
    <property type="match status" value="1"/>
</dbReference>
<comment type="caution">
    <text evidence="11">The sequence shown here is derived from an EMBL/GenBank/DDBJ whole genome shotgun (WGS) entry which is preliminary data.</text>
</comment>
<evidence type="ECO:0000313" key="12">
    <source>
        <dbReference type="Proteomes" id="UP000005139"/>
    </source>
</evidence>
<evidence type="ECO:0000256" key="5">
    <source>
        <dbReference type="ARBA" id="ARBA00022927"/>
    </source>
</evidence>
<comment type="function">
    <text evidence="9">Part of the twin-arginine translocation (Tat) system that transports large folded proteins containing a characteristic twin-arginine motif in their signal peptide across membranes. TatA could form the protein-conducting channel of the Tat system.</text>
</comment>
<dbReference type="PRINTS" id="PR01506">
    <property type="entry name" value="TATBPROTEIN"/>
</dbReference>
<dbReference type="Proteomes" id="UP000005139">
    <property type="component" value="Unassembled WGS sequence"/>
</dbReference>
<evidence type="ECO:0000256" key="9">
    <source>
        <dbReference type="HAMAP-Rule" id="MF_00236"/>
    </source>
</evidence>
<reference evidence="11 12" key="2">
    <citation type="submission" date="2007-01" db="EMBL/GenBank/DDBJ databases">
        <title>Sequencing of the draft genome and assembly of Thermosinus carboxydivorans Nor1.</title>
        <authorList>
            <consortium name="US DOE Joint Genome Institute (JGI-PGF)"/>
            <person name="Copeland A."/>
            <person name="Lucas S."/>
            <person name="Lapidus A."/>
            <person name="Barry K."/>
            <person name="Glavina del Rio T."/>
            <person name="Dalin E."/>
            <person name="Tice H."/>
            <person name="Bruce D."/>
            <person name="Pitluck S."/>
            <person name="Richardson P."/>
        </authorList>
    </citation>
    <scope>NUCLEOTIDE SEQUENCE [LARGE SCALE GENOMIC DNA]</scope>
    <source>
        <strain evidence="11 12">Nor1</strain>
    </source>
</reference>
<keyword evidence="6 9" id="KW-1133">Transmembrane helix</keyword>
<dbReference type="eggNOG" id="COG1826">
    <property type="taxonomic scope" value="Bacteria"/>
</dbReference>
<feature type="region of interest" description="Disordered" evidence="10">
    <location>
        <begin position="36"/>
        <end position="60"/>
    </location>
</feature>
<keyword evidence="5 9" id="KW-0653">Protein transport</keyword>
<keyword evidence="3 9" id="KW-1003">Cell membrane</keyword>
<evidence type="ECO:0000313" key="11">
    <source>
        <dbReference type="EMBL" id="EAX47177.1"/>
    </source>
</evidence>
<dbReference type="NCBIfam" id="NF011430">
    <property type="entry name" value="PRK14861.1"/>
    <property type="match status" value="1"/>
</dbReference>
<protein>
    <recommendedName>
        <fullName evidence="9">Sec-independent protein translocase protein TatA</fullName>
    </recommendedName>
</protein>
<comment type="subunit">
    <text evidence="9">Forms a complex with TatC.</text>
</comment>
<dbReference type="EMBL" id="AAWL01000013">
    <property type="protein sequence ID" value="EAX47177.1"/>
    <property type="molecule type" value="Genomic_DNA"/>
</dbReference>
<dbReference type="PANTHER" id="PTHR42982:SF1">
    <property type="entry name" value="SEC-INDEPENDENT PROTEIN TRANSLOCASE PROTEIN TATA"/>
    <property type="match status" value="1"/>
</dbReference>
<accession>A1HS01</accession>
<organism evidence="11 12">
    <name type="scientific">Thermosinus carboxydivorans Nor1</name>
    <dbReference type="NCBI Taxonomy" id="401526"/>
    <lineage>
        <taxon>Bacteria</taxon>
        <taxon>Bacillati</taxon>
        <taxon>Bacillota</taxon>
        <taxon>Negativicutes</taxon>
        <taxon>Selenomonadales</taxon>
        <taxon>Sporomusaceae</taxon>
        <taxon>Thermosinus</taxon>
    </lineage>
</organism>
<keyword evidence="2 9" id="KW-0813">Transport</keyword>
<keyword evidence="8 9" id="KW-0472">Membrane</keyword>
<evidence type="ECO:0000256" key="10">
    <source>
        <dbReference type="SAM" id="MobiDB-lite"/>
    </source>
</evidence>
<dbReference type="GO" id="GO:0008320">
    <property type="term" value="F:protein transmembrane transporter activity"/>
    <property type="evidence" value="ECO:0007669"/>
    <property type="project" value="UniProtKB-UniRule"/>
</dbReference>
<comment type="similarity">
    <text evidence="9">Belongs to the TatA/E family.</text>
</comment>
<comment type="subcellular location">
    <subcellularLocation>
        <location evidence="1 9">Cell membrane</location>
        <topology evidence="1 9">Single-pass membrane protein</topology>
    </subcellularLocation>
</comment>
<evidence type="ECO:0000256" key="8">
    <source>
        <dbReference type="ARBA" id="ARBA00023136"/>
    </source>
</evidence>
<gene>
    <name evidence="9" type="primary">tatA</name>
    <name evidence="11" type="ORF">TcarDRAFT_0816</name>
</gene>
<sequence>MFGLGMPELVLILIIALVVFGPSKLPEMGSALGKTIREFRKGTQEPEEQDGHQSKAEKAG</sequence>
<dbReference type="Gene3D" id="1.20.5.3310">
    <property type="match status" value="1"/>
</dbReference>
<dbReference type="OrthoDB" id="9800908at2"/>
<evidence type="ECO:0000256" key="6">
    <source>
        <dbReference type="ARBA" id="ARBA00022989"/>
    </source>
</evidence>
<keyword evidence="7 9" id="KW-0811">Translocation</keyword>
<dbReference type="InterPro" id="IPR006312">
    <property type="entry name" value="TatA/E"/>
</dbReference>
<dbReference type="GO" id="GO:0043953">
    <property type="term" value="P:protein transport by the Tat complex"/>
    <property type="evidence" value="ECO:0007669"/>
    <property type="project" value="UniProtKB-UniRule"/>
</dbReference>
<dbReference type="RefSeq" id="WP_007289801.1">
    <property type="nucleotide sequence ID" value="NZ_AAWL01000013.1"/>
</dbReference>
<dbReference type="GO" id="GO:0033281">
    <property type="term" value="C:TAT protein transport complex"/>
    <property type="evidence" value="ECO:0007669"/>
    <property type="project" value="UniProtKB-UniRule"/>
</dbReference>
<proteinExistence type="inferred from homology"/>
<evidence type="ECO:0000256" key="7">
    <source>
        <dbReference type="ARBA" id="ARBA00023010"/>
    </source>
</evidence>
<evidence type="ECO:0000256" key="4">
    <source>
        <dbReference type="ARBA" id="ARBA00022692"/>
    </source>
</evidence>
<dbReference type="HAMAP" id="MF_00236">
    <property type="entry name" value="TatA_E"/>
    <property type="match status" value="1"/>
</dbReference>
<name>A1HS01_9FIRM</name>